<accession>A0ABP5XTD2</accession>
<gene>
    <name evidence="2" type="ORF">GCM10010422_00200</name>
</gene>
<dbReference type="PANTHER" id="PTHR24094:SF15">
    <property type="entry name" value="AMP-DEPENDENT SYNTHETASE_LIGASE DOMAIN-CONTAINING PROTEIN-RELATED"/>
    <property type="match status" value="1"/>
</dbReference>
<feature type="domain" description="GmrSD restriction endonucleases C-terminal" evidence="1">
    <location>
        <begin position="130"/>
        <end position="236"/>
    </location>
</feature>
<dbReference type="EMBL" id="BAAATL010000001">
    <property type="protein sequence ID" value="GAA2463901.1"/>
    <property type="molecule type" value="Genomic_DNA"/>
</dbReference>
<proteinExistence type="predicted"/>
<sequence length="244" mass="26129">MGELSHLVHARSARGADCGFLKQDLHPPTSDGDFMRRILVGLPATALLLTAVSAAPALADPPAPPSAATARSELAALTVATPHSMDGYARDKFDIWASQPDGCTTRQDVLARDGKNVQDKSDSCQPASGSWYSAYDDTTVTDVAKATIDHMVPLAEAWRSGADVWSADHRKAFGNDLKDPQLLIASESSNSSKSDSGPAAWKPTNKAFWCTYAEDYTHIKSIWNLTTTDKEKSALSSMLASCTN</sequence>
<dbReference type="Proteomes" id="UP001501721">
    <property type="component" value="Unassembled WGS sequence"/>
</dbReference>
<protein>
    <recommendedName>
        <fullName evidence="1">GmrSD restriction endonucleases C-terminal domain-containing protein</fullName>
    </recommendedName>
</protein>
<comment type="caution">
    <text evidence="2">The sequence shown here is derived from an EMBL/GenBank/DDBJ whole genome shotgun (WGS) entry which is preliminary data.</text>
</comment>
<keyword evidence="3" id="KW-1185">Reference proteome</keyword>
<reference evidence="3" key="1">
    <citation type="journal article" date="2019" name="Int. J. Syst. Evol. Microbiol.">
        <title>The Global Catalogue of Microorganisms (GCM) 10K type strain sequencing project: providing services to taxonomists for standard genome sequencing and annotation.</title>
        <authorList>
            <consortium name="The Broad Institute Genomics Platform"/>
            <consortium name="The Broad Institute Genome Sequencing Center for Infectious Disease"/>
            <person name="Wu L."/>
            <person name="Ma J."/>
        </authorList>
    </citation>
    <scope>NUCLEOTIDE SEQUENCE [LARGE SCALE GENOMIC DNA]</scope>
    <source>
        <strain evidence="3">JCM 6923</strain>
    </source>
</reference>
<evidence type="ECO:0000259" key="1">
    <source>
        <dbReference type="Pfam" id="PF07510"/>
    </source>
</evidence>
<dbReference type="Pfam" id="PF07510">
    <property type="entry name" value="GmrSD_C"/>
    <property type="match status" value="1"/>
</dbReference>
<organism evidence="2 3">
    <name type="scientific">Streptomyces graminearus</name>
    <dbReference type="NCBI Taxonomy" id="284030"/>
    <lineage>
        <taxon>Bacteria</taxon>
        <taxon>Bacillati</taxon>
        <taxon>Actinomycetota</taxon>
        <taxon>Actinomycetes</taxon>
        <taxon>Kitasatosporales</taxon>
        <taxon>Streptomycetaceae</taxon>
        <taxon>Streptomyces</taxon>
    </lineage>
</organism>
<dbReference type="PANTHER" id="PTHR24094">
    <property type="entry name" value="SECRETED PROTEIN"/>
    <property type="match status" value="1"/>
</dbReference>
<evidence type="ECO:0000313" key="2">
    <source>
        <dbReference type="EMBL" id="GAA2463901.1"/>
    </source>
</evidence>
<name>A0ABP5XTD2_9ACTN</name>
<evidence type="ECO:0000313" key="3">
    <source>
        <dbReference type="Proteomes" id="UP001501721"/>
    </source>
</evidence>
<dbReference type="InterPro" id="IPR011089">
    <property type="entry name" value="GmrSD_C"/>
</dbReference>